<evidence type="ECO:0008006" key="4">
    <source>
        <dbReference type="Google" id="ProtNLM"/>
    </source>
</evidence>
<keyword evidence="1" id="KW-1133">Transmembrane helix</keyword>
<reference evidence="2 3" key="1">
    <citation type="submission" date="2017-07" db="EMBL/GenBank/DDBJ databases">
        <title>Fictibacillus sp. nov. GDSW-R2A3 Genome sequencing and assembly.</title>
        <authorList>
            <person name="Mayilraj S."/>
        </authorList>
    </citation>
    <scope>NUCLEOTIDE SEQUENCE [LARGE SCALE GENOMIC DNA]</scope>
    <source>
        <strain evidence="2 3">GDSW-R2A3</strain>
    </source>
</reference>
<dbReference type="EMBL" id="NOII01000001">
    <property type="protein sequence ID" value="OYD59737.1"/>
    <property type="molecule type" value="Genomic_DNA"/>
</dbReference>
<keyword evidence="1" id="KW-0472">Membrane</keyword>
<proteinExistence type="predicted"/>
<keyword evidence="3" id="KW-1185">Reference proteome</keyword>
<dbReference type="AlphaFoldDB" id="A0A235FFM3"/>
<sequence length="591" mass="65851">MKFLSNEKGNTLLIILLMVVIFTTIGLSLLGTTLSGMKKTDVREADIQSTELAEKGIDYLTTLIQTKTPAYSGLPVNDFNIGLNDILKNYLVPKADSAFLSTSELPAEKGSLKVKVYYPDLPGPINEEIISKVLTLHSEATVNGETKRITSTIHLGAKAVPDALKYALGAYNPCKGKDNCETQDDDGNVFLHGGVAIKGDLYVEGNLITKNKGVALSGSQSNWIDSDLPSVEGESGNKAHLILGKEMYKMNNNPSYYTHIAEKTFPAQSGYEKYNKNNVSSLFTQFTEPNKQYVPIVDTRTPNFLPIDIEAQRTRYYFTDPWNKFTVSSPSDPNFNNKSHQEHTRIINQNKNIYVAANMPLHIDGSHAFNRLSTRKYTSSELSTFNSSNGTSKISFKEGAYINGNLHIGRDPRFSYDASQFEKFEIDGPIFVDGDLTIWGSDVKFNSTVYVTGKTTIRYAKISGIQQGNSLSTLVLFGKKTISIANINLYEDTPNLVRGFFYTEDVLEMFGVGSNIKIEGGIFGRKVVLNALKGISKNYWWGNYYEAYQTFLSPSKSRLQVQYNSELIENPPEGLPKVRDLNIDVIERKLQ</sequence>
<evidence type="ECO:0000313" key="2">
    <source>
        <dbReference type="EMBL" id="OYD59737.1"/>
    </source>
</evidence>
<protein>
    <recommendedName>
        <fullName evidence="4">Type 4 fimbrial biogenesis protein PilX N-terminal domain-containing protein</fullName>
    </recommendedName>
</protein>
<organism evidence="2 3">
    <name type="scientific">Fictibacillus aquaticus</name>
    <dbReference type="NCBI Taxonomy" id="2021314"/>
    <lineage>
        <taxon>Bacteria</taxon>
        <taxon>Bacillati</taxon>
        <taxon>Bacillota</taxon>
        <taxon>Bacilli</taxon>
        <taxon>Bacillales</taxon>
        <taxon>Fictibacillaceae</taxon>
        <taxon>Fictibacillus</taxon>
    </lineage>
</organism>
<comment type="caution">
    <text evidence="2">The sequence shown here is derived from an EMBL/GenBank/DDBJ whole genome shotgun (WGS) entry which is preliminary data.</text>
</comment>
<accession>A0A235FFM3</accession>
<evidence type="ECO:0000313" key="3">
    <source>
        <dbReference type="Proteomes" id="UP000215059"/>
    </source>
</evidence>
<feature type="transmembrane region" description="Helical" evidence="1">
    <location>
        <begin position="12"/>
        <end position="31"/>
    </location>
</feature>
<dbReference type="Proteomes" id="UP000215059">
    <property type="component" value="Unassembled WGS sequence"/>
</dbReference>
<evidence type="ECO:0000256" key="1">
    <source>
        <dbReference type="SAM" id="Phobius"/>
    </source>
</evidence>
<gene>
    <name evidence="2" type="ORF">CGZ90_07610</name>
</gene>
<name>A0A235FFM3_9BACL</name>
<dbReference type="RefSeq" id="WP_094251699.1">
    <property type="nucleotide sequence ID" value="NZ_JBHLXL010000001.1"/>
</dbReference>
<dbReference type="OrthoDB" id="2730934at2"/>
<keyword evidence="1" id="KW-0812">Transmembrane</keyword>